<gene>
    <name evidence="11" type="ORF">OVN521_LOCUS7165</name>
    <name evidence="12" type="ORF">UXM345_LOCUS20517</name>
    <name evidence="9" type="ORF">WKI299_LOCUS3846</name>
    <name evidence="10" type="ORF">XDN619_LOCUS19475</name>
</gene>
<dbReference type="PANTHER" id="PTHR45622">
    <property type="entry name" value="UBIQUITIN-PROTEIN LIGASE E3A-RELATED"/>
    <property type="match status" value="1"/>
</dbReference>
<comment type="caution">
    <text evidence="11">The sequence shown here is derived from an EMBL/GenBank/DDBJ whole genome shotgun (WGS) entry which is preliminary data.</text>
</comment>
<evidence type="ECO:0000256" key="5">
    <source>
        <dbReference type="ARBA" id="ARBA00022786"/>
    </source>
</evidence>
<dbReference type="EMBL" id="CAJNRF010000824">
    <property type="protein sequence ID" value="CAF1982403.1"/>
    <property type="molecule type" value="Genomic_DNA"/>
</dbReference>
<dbReference type="InterPro" id="IPR009091">
    <property type="entry name" value="RCC1/BLIP-II"/>
</dbReference>
<dbReference type="SUPFAM" id="SSF50985">
    <property type="entry name" value="RCC1/BLIP-II"/>
    <property type="match status" value="1"/>
</dbReference>
<keyword evidence="4" id="KW-0677">Repeat</keyword>
<evidence type="ECO:0000313" key="13">
    <source>
        <dbReference type="Proteomes" id="UP000663866"/>
    </source>
</evidence>
<dbReference type="InterPro" id="IPR000569">
    <property type="entry name" value="HECT_dom"/>
</dbReference>
<comment type="subcellular location">
    <subcellularLocation>
        <location evidence="1">Cytoplasm</location>
    </subcellularLocation>
</comment>
<dbReference type="Proteomes" id="UP000663856">
    <property type="component" value="Unassembled WGS sequence"/>
</dbReference>
<dbReference type="PROSITE" id="PS00626">
    <property type="entry name" value="RCC1_2"/>
    <property type="match status" value="1"/>
</dbReference>
<keyword evidence="13" id="KW-1185">Reference proteome</keyword>
<proteinExistence type="predicted"/>
<keyword evidence="5 6" id="KW-0833">Ubl conjugation pathway</keyword>
<evidence type="ECO:0000313" key="11">
    <source>
        <dbReference type="EMBL" id="CAF3856977.1"/>
    </source>
</evidence>
<dbReference type="PROSITE" id="PS50237">
    <property type="entry name" value="HECT"/>
    <property type="match status" value="1"/>
</dbReference>
<dbReference type="AlphaFoldDB" id="A0A819ESY9"/>
<reference evidence="11" key="1">
    <citation type="submission" date="2021-02" db="EMBL/GenBank/DDBJ databases">
        <authorList>
            <person name="Nowell W R."/>
        </authorList>
    </citation>
    <scope>NUCLEOTIDE SEQUENCE</scope>
</reference>
<dbReference type="EMBL" id="CAJOBG010000777">
    <property type="protein sequence ID" value="CAF3856977.1"/>
    <property type="molecule type" value="Genomic_DNA"/>
</dbReference>
<dbReference type="Gene3D" id="3.30.2410.10">
    <property type="entry name" value="Hect, E3 ligase catalytic domain"/>
    <property type="match status" value="1"/>
</dbReference>
<evidence type="ECO:0000313" key="12">
    <source>
        <dbReference type="EMBL" id="CAF4072265.1"/>
    </source>
</evidence>
<evidence type="ECO:0000256" key="3">
    <source>
        <dbReference type="ARBA" id="ARBA00022679"/>
    </source>
</evidence>
<dbReference type="Proteomes" id="UP000663842">
    <property type="component" value="Unassembled WGS sequence"/>
</dbReference>
<dbReference type="EMBL" id="CAJNRG010008509">
    <property type="protein sequence ID" value="CAF2104733.1"/>
    <property type="molecule type" value="Genomic_DNA"/>
</dbReference>
<name>A0A819ESY9_9BILA</name>
<dbReference type="PROSITE" id="PS50012">
    <property type="entry name" value="RCC1_3"/>
    <property type="match status" value="6"/>
</dbReference>
<dbReference type="Proteomes" id="UP000663887">
    <property type="component" value="Unassembled WGS sequence"/>
</dbReference>
<feature type="repeat" description="RCC1" evidence="7">
    <location>
        <begin position="259"/>
        <end position="310"/>
    </location>
</feature>
<feature type="repeat" description="RCC1" evidence="7">
    <location>
        <begin position="54"/>
        <end position="103"/>
    </location>
</feature>
<sequence>MLGWGINGYGQLGLGPAAVTNFIPTPQRIPFFNDYACTQVACSLTHSIFLLNDGSVYTAGSNEYSQLGREGRTSVPEKVILPQHAEVVQVACGQHFSVCLTSNGKVVIWGSISGKVTNDDGFFYQKPEYLGGFTDKRMIQIAAGYNHCLGLTDDGTVYSTGMNAHGQLGLGHNHDCVRATPIVCLRGSPIVFIACGAYHSLIISKSGTVFTCGFNSSGQLGLGDTDSRVWPSNVKSLQQQKATYASCGEKHSAVITLEGGVFSFGSSTHGQLGHNSTNDELLPRKISELMGSEVSQIACGRSHTVIFMPNIGQISTFGLACAGRLDTKLTTFASIPQKLVMPFLPYKTMKQLNRQIPTDKNPTTSYRKFKSGDTKPVQTNFQVIGIYSGGNQIFVRISSRAQRPDDYRIYSTSRPLLELNLDFAKWLCNVPQSSDTLKDVERKLSRLFNTEACLNGSFLSLPDTHFRTSSSNPGIDLDQVITVMEKLRSCDPKVQQLLFEHIQSILLTLPETAPCFEALRIYLILPFCHIFENEESFETVSAPFAQAATRLKKTADGRVLDYWILHIGRKFVQRIIELYKPLVVKIIQINSMGSTLATEQYQIVLEAVLELLKKVHNVSCNMAKPELVRHDAFYMKELNDMIDIKRDYDFWQARRYLAVEKKIVSFCDYPFLFDLKAKILLLQYHGQLEMQEAIRNAFMHNFQTMMGARVETVNPLLMLHVHRNTIVQDTIAQLDKYKDDDFKKPLQVYFHNEEGLDAGGIRKEFFLLLTKEILNPKYGMFTVYEETNTIWFSDYYDEEEEAMYKLIGTLCALAVYNITIIDLPFPLALYKKLLNKTKIDLEDMKSVSPTVYQSLRSLLNYKEDDLETTLCYAFDIEREIYGERRRTELKPGGSSIMVNQKNKHEFVELYIDYIFNKSCEKQYQAFSAGFRRVINSKPLELFYPDELMAFVIGNTNYDWNEFQKKTEYKGEYHANHPVIQWFWQVFHKLGENEKKKFLLFLTGSDRVPVFGWSQTLPMTIQRSHTDDVHLPVSHTCFNILDMPLYSSKEILKAKLLEAIQHNQGFNLV</sequence>
<dbReference type="SUPFAM" id="SSF56204">
    <property type="entry name" value="Hect, E3 ligase catalytic domain"/>
    <property type="match status" value="1"/>
</dbReference>
<dbReference type="Proteomes" id="UP000663866">
    <property type="component" value="Unassembled WGS sequence"/>
</dbReference>
<evidence type="ECO:0000256" key="1">
    <source>
        <dbReference type="ARBA" id="ARBA00004496"/>
    </source>
</evidence>
<dbReference type="Gene3D" id="2.130.10.30">
    <property type="entry name" value="Regulator of chromosome condensation 1/beta-lactamase-inhibitor protein II"/>
    <property type="match status" value="2"/>
</dbReference>
<feature type="domain" description="HECT" evidence="8">
    <location>
        <begin position="738"/>
        <end position="1068"/>
    </location>
</feature>
<evidence type="ECO:0000259" key="8">
    <source>
        <dbReference type="PROSITE" id="PS50237"/>
    </source>
</evidence>
<dbReference type="Pfam" id="PF00632">
    <property type="entry name" value="HECT"/>
    <property type="match status" value="1"/>
</dbReference>
<keyword evidence="2" id="KW-0963">Cytoplasm</keyword>
<dbReference type="GO" id="GO:0005737">
    <property type="term" value="C:cytoplasm"/>
    <property type="evidence" value="ECO:0007669"/>
    <property type="project" value="UniProtKB-SubCell"/>
</dbReference>
<dbReference type="SMART" id="SM00119">
    <property type="entry name" value="HECTc"/>
    <property type="match status" value="1"/>
</dbReference>
<organism evidence="11 13">
    <name type="scientific">Rotaria magnacalcarata</name>
    <dbReference type="NCBI Taxonomy" id="392030"/>
    <lineage>
        <taxon>Eukaryota</taxon>
        <taxon>Metazoa</taxon>
        <taxon>Spiralia</taxon>
        <taxon>Gnathifera</taxon>
        <taxon>Rotifera</taxon>
        <taxon>Eurotatoria</taxon>
        <taxon>Bdelloidea</taxon>
        <taxon>Philodinida</taxon>
        <taxon>Philodinidae</taxon>
        <taxon>Rotaria</taxon>
    </lineage>
</organism>
<feature type="repeat" description="RCC1" evidence="7">
    <location>
        <begin position="155"/>
        <end position="206"/>
    </location>
</feature>
<dbReference type="InterPro" id="IPR035983">
    <property type="entry name" value="Hect_E3_ubiquitin_ligase"/>
</dbReference>
<evidence type="ECO:0000256" key="7">
    <source>
        <dbReference type="PROSITE-ProRule" id="PRU00235"/>
    </source>
</evidence>
<dbReference type="InterPro" id="IPR000408">
    <property type="entry name" value="Reg_chr_condens"/>
</dbReference>
<dbReference type="FunFam" id="3.30.2160.10:FF:000004">
    <property type="entry name" value="probable E3 ubiquitin-protein ligase HERC4 isoform X1"/>
    <property type="match status" value="1"/>
</dbReference>
<feature type="repeat" description="RCC1" evidence="7">
    <location>
        <begin position="104"/>
        <end position="154"/>
    </location>
</feature>
<evidence type="ECO:0000256" key="6">
    <source>
        <dbReference type="PROSITE-ProRule" id="PRU00104"/>
    </source>
</evidence>
<dbReference type="PRINTS" id="PR00633">
    <property type="entry name" value="RCCNDNSATION"/>
</dbReference>
<feature type="repeat" description="RCC1" evidence="7">
    <location>
        <begin position="1"/>
        <end position="53"/>
    </location>
</feature>
<dbReference type="Gene3D" id="3.90.1750.10">
    <property type="entry name" value="Hect, E3 ligase catalytic domains"/>
    <property type="match status" value="1"/>
</dbReference>
<feature type="active site" description="Glycyl thioester intermediate" evidence="6">
    <location>
        <position position="1036"/>
    </location>
</feature>
<protein>
    <recommendedName>
        <fullName evidence="8">HECT domain-containing protein</fullName>
    </recommendedName>
</protein>
<keyword evidence="3" id="KW-0808">Transferase</keyword>
<dbReference type="GO" id="GO:0004842">
    <property type="term" value="F:ubiquitin-protein transferase activity"/>
    <property type="evidence" value="ECO:0007669"/>
    <property type="project" value="InterPro"/>
</dbReference>
<dbReference type="CDD" id="cd00078">
    <property type="entry name" value="HECTc"/>
    <property type="match status" value="1"/>
</dbReference>
<dbReference type="EMBL" id="CAJOBF010003068">
    <property type="protein sequence ID" value="CAF4072265.1"/>
    <property type="molecule type" value="Genomic_DNA"/>
</dbReference>
<evidence type="ECO:0000313" key="10">
    <source>
        <dbReference type="EMBL" id="CAF2104733.1"/>
    </source>
</evidence>
<accession>A0A819ESY9</accession>
<dbReference type="FunFam" id="3.30.2410.10:FF:000003">
    <property type="entry name" value="probable E3 ubiquitin-protein ligase HERC4 isoform X1"/>
    <property type="match status" value="1"/>
</dbReference>
<dbReference type="InterPro" id="IPR051709">
    <property type="entry name" value="Ub-ligase/GTPase-reg"/>
</dbReference>
<dbReference type="PANTHER" id="PTHR45622:SF76">
    <property type="entry name" value="HECT AND RLD DOMAIN CONTAINING E3 UBIQUITIN LIGASE 4, ISOFORM C"/>
    <property type="match status" value="1"/>
</dbReference>
<dbReference type="InterPro" id="IPR058923">
    <property type="entry name" value="RCC1-like_dom"/>
</dbReference>
<feature type="repeat" description="RCC1" evidence="7">
    <location>
        <begin position="207"/>
        <end position="258"/>
    </location>
</feature>
<evidence type="ECO:0000256" key="2">
    <source>
        <dbReference type="ARBA" id="ARBA00022490"/>
    </source>
</evidence>
<evidence type="ECO:0000313" key="9">
    <source>
        <dbReference type="EMBL" id="CAF1982403.1"/>
    </source>
</evidence>
<evidence type="ECO:0000256" key="4">
    <source>
        <dbReference type="ARBA" id="ARBA00022737"/>
    </source>
</evidence>
<dbReference type="Gene3D" id="3.30.2160.10">
    <property type="entry name" value="Hect, E3 ligase catalytic domain"/>
    <property type="match status" value="1"/>
</dbReference>
<dbReference type="Pfam" id="PF25390">
    <property type="entry name" value="WD40_RLD"/>
    <property type="match status" value="1"/>
</dbReference>